<gene>
    <name evidence="1" type="ORF">TWF506_003385</name>
</gene>
<dbReference type="AlphaFoldDB" id="A0AAN8RTW4"/>
<accession>A0AAN8RTW4</accession>
<comment type="caution">
    <text evidence="1">The sequence shown here is derived from an EMBL/GenBank/DDBJ whole genome shotgun (WGS) entry which is preliminary data.</text>
</comment>
<dbReference type="Proteomes" id="UP001307849">
    <property type="component" value="Unassembled WGS sequence"/>
</dbReference>
<dbReference type="EMBL" id="JAVHJM010000012">
    <property type="protein sequence ID" value="KAK6500616.1"/>
    <property type="molecule type" value="Genomic_DNA"/>
</dbReference>
<protein>
    <submittedName>
        <fullName evidence="1">Uncharacterized protein</fullName>
    </submittedName>
</protein>
<evidence type="ECO:0000313" key="1">
    <source>
        <dbReference type="EMBL" id="KAK6500616.1"/>
    </source>
</evidence>
<sequence>MLQQILHLKDLNSNILMPKAEAIGRILCVRLIGFDPTSRQGLSLHDAYNSHSTAHQAPLTGVPKANHLSGIVLPPFKMRRPEPRQFFISSSTPAPLGSGTVQG</sequence>
<proteinExistence type="predicted"/>
<name>A0AAN8RTW4_9PEZI</name>
<evidence type="ECO:0000313" key="2">
    <source>
        <dbReference type="Proteomes" id="UP001307849"/>
    </source>
</evidence>
<keyword evidence="2" id="KW-1185">Reference proteome</keyword>
<reference evidence="1 2" key="1">
    <citation type="submission" date="2019-10" db="EMBL/GenBank/DDBJ databases">
        <authorList>
            <person name="Palmer J.M."/>
        </authorList>
    </citation>
    <scope>NUCLEOTIDE SEQUENCE [LARGE SCALE GENOMIC DNA]</scope>
    <source>
        <strain evidence="1 2">TWF506</strain>
    </source>
</reference>
<organism evidence="1 2">
    <name type="scientific">Arthrobotrys conoides</name>
    <dbReference type="NCBI Taxonomy" id="74498"/>
    <lineage>
        <taxon>Eukaryota</taxon>
        <taxon>Fungi</taxon>
        <taxon>Dikarya</taxon>
        <taxon>Ascomycota</taxon>
        <taxon>Pezizomycotina</taxon>
        <taxon>Orbiliomycetes</taxon>
        <taxon>Orbiliales</taxon>
        <taxon>Orbiliaceae</taxon>
        <taxon>Arthrobotrys</taxon>
    </lineage>
</organism>